<dbReference type="PANTHER" id="PTHR48111:SF50">
    <property type="entry name" value="KDP OPERON TRANSCRIPTIONAL REGULATORY PROTEIN KDPE"/>
    <property type="match status" value="1"/>
</dbReference>
<dbReference type="Pfam" id="PF00486">
    <property type="entry name" value="Trans_reg_C"/>
    <property type="match status" value="1"/>
</dbReference>
<name>A0ABW9QQ90_9ACTN</name>
<evidence type="ECO:0000313" key="7">
    <source>
        <dbReference type="Proteomes" id="UP000437736"/>
    </source>
</evidence>
<evidence type="ECO:0000313" key="6">
    <source>
        <dbReference type="EMBL" id="MST31792.1"/>
    </source>
</evidence>
<dbReference type="Proteomes" id="UP000437736">
    <property type="component" value="Unassembled WGS sequence"/>
</dbReference>
<accession>A0ABW9QQ90</accession>
<feature type="domain" description="OmpR/PhoB-type" evidence="5">
    <location>
        <begin position="148"/>
        <end position="245"/>
    </location>
</feature>
<dbReference type="InterPro" id="IPR001867">
    <property type="entry name" value="OmpR/PhoB-type_DNA-bd"/>
</dbReference>
<dbReference type="InterPro" id="IPR011006">
    <property type="entry name" value="CheY-like_superfamily"/>
</dbReference>
<evidence type="ECO:0000256" key="3">
    <source>
        <dbReference type="PROSITE-ProRule" id="PRU01091"/>
    </source>
</evidence>
<dbReference type="InterPro" id="IPR001789">
    <property type="entry name" value="Sig_transdc_resp-reg_receiver"/>
</dbReference>
<gene>
    <name evidence="6" type="ORF">GHK86_03490</name>
</gene>
<dbReference type="CDD" id="cd00383">
    <property type="entry name" value="trans_reg_C"/>
    <property type="match status" value="1"/>
</dbReference>
<dbReference type="Gene3D" id="1.10.10.10">
    <property type="entry name" value="Winged helix-like DNA-binding domain superfamily/Winged helix DNA-binding domain"/>
    <property type="match status" value="1"/>
</dbReference>
<dbReference type="Gene3D" id="3.40.50.2300">
    <property type="match status" value="1"/>
</dbReference>
<feature type="modified residue" description="4-aspartylphosphate" evidence="2">
    <location>
        <position position="72"/>
    </location>
</feature>
<keyword evidence="7" id="KW-1185">Reference proteome</keyword>
<dbReference type="SMART" id="SM00448">
    <property type="entry name" value="REC"/>
    <property type="match status" value="1"/>
</dbReference>
<dbReference type="InterPro" id="IPR039420">
    <property type="entry name" value="WalR-like"/>
</dbReference>
<keyword evidence="2" id="KW-0597">Phosphoprotein</keyword>
<feature type="DNA-binding region" description="OmpR/PhoB-type" evidence="3">
    <location>
        <begin position="148"/>
        <end position="245"/>
    </location>
</feature>
<dbReference type="InterPro" id="IPR036388">
    <property type="entry name" value="WH-like_DNA-bd_sf"/>
</dbReference>
<feature type="domain" description="Response regulatory" evidence="4">
    <location>
        <begin position="23"/>
        <end position="136"/>
    </location>
</feature>
<keyword evidence="1 3" id="KW-0238">DNA-binding</keyword>
<dbReference type="SUPFAM" id="SSF52172">
    <property type="entry name" value="CheY-like"/>
    <property type="match status" value="1"/>
</dbReference>
<dbReference type="Pfam" id="PF00072">
    <property type="entry name" value="Response_reg"/>
    <property type="match status" value="1"/>
</dbReference>
<dbReference type="PANTHER" id="PTHR48111">
    <property type="entry name" value="REGULATOR OF RPOS"/>
    <property type="match status" value="1"/>
</dbReference>
<dbReference type="SMART" id="SM00862">
    <property type="entry name" value="Trans_reg_C"/>
    <property type="match status" value="1"/>
</dbReference>
<reference evidence="6 7" key="1">
    <citation type="submission" date="2019-11" db="EMBL/GenBank/DDBJ databases">
        <title>Acidiferrimicrobium australis gen. nov., sp. nov., an acidophilic and obligately heterotrophic, member of the Actinobacteria that catalyses dissimilatory oxido- reduction of iron isolated from metal-rich acidic water in Chile.</title>
        <authorList>
            <person name="Gonzalez D."/>
            <person name="Huber K."/>
            <person name="Hedrich S."/>
            <person name="Rojas-Villalobos C."/>
            <person name="Quatrini R."/>
            <person name="Dinamarca M.A."/>
            <person name="Schwarz A."/>
            <person name="Canales C."/>
            <person name="Nancucheo I."/>
        </authorList>
    </citation>
    <scope>NUCLEOTIDE SEQUENCE [LARGE SCALE GENOMIC DNA]</scope>
    <source>
        <strain evidence="6 7">USS-CCA1</strain>
    </source>
</reference>
<dbReference type="EMBL" id="WJHE01000138">
    <property type="protein sequence ID" value="MST31792.1"/>
    <property type="molecule type" value="Genomic_DNA"/>
</dbReference>
<dbReference type="PROSITE" id="PS51755">
    <property type="entry name" value="OMPR_PHOB"/>
    <property type="match status" value="1"/>
</dbReference>
<evidence type="ECO:0000256" key="2">
    <source>
        <dbReference type="PROSITE-ProRule" id="PRU00169"/>
    </source>
</evidence>
<organism evidence="6 7">
    <name type="scientific">Acidiferrimicrobium australe</name>
    <dbReference type="NCBI Taxonomy" id="2664430"/>
    <lineage>
        <taxon>Bacteria</taxon>
        <taxon>Bacillati</taxon>
        <taxon>Actinomycetota</taxon>
        <taxon>Acidimicrobiia</taxon>
        <taxon>Acidimicrobiales</taxon>
        <taxon>Acidimicrobiaceae</taxon>
        <taxon>Acidiferrimicrobium</taxon>
    </lineage>
</organism>
<sequence length="248" mass="27925">MAPCSASRFLSPRRYPRSRRLPSILIIDDDPDLLGVCRVGLEAFGYDLHTAETGNDGLTQTAIRAPDVVVLDLGLPDLDGVEVCRRIRQWSRAPIIVLSADGSEDRKVEAFDRGADDYMTKPFGMRELNARLRVALRHRTVGADDDQPTEITVGPLHLDLVHHEATLEGQPLDLTPKEFDFLAYLAHNVGKVCTRRLILEHVWGPGYAKEQQYLKVYAYRLRRKLKDERGRLLQSDPSVGYRLVAPGD</sequence>
<comment type="caution">
    <text evidence="6">The sequence shown here is derived from an EMBL/GenBank/DDBJ whole genome shotgun (WGS) entry which is preliminary data.</text>
</comment>
<proteinExistence type="predicted"/>
<evidence type="ECO:0000259" key="5">
    <source>
        <dbReference type="PROSITE" id="PS51755"/>
    </source>
</evidence>
<evidence type="ECO:0000256" key="1">
    <source>
        <dbReference type="ARBA" id="ARBA00023125"/>
    </source>
</evidence>
<dbReference type="PROSITE" id="PS50110">
    <property type="entry name" value="RESPONSE_REGULATORY"/>
    <property type="match status" value="1"/>
</dbReference>
<evidence type="ECO:0000259" key="4">
    <source>
        <dbReference type="PROSITE" id="PS50110"/>
    </source>
</evidence>
<protein>
    <submittedName>
        <fullName evidence="6">Response regulator</fullName>
    </submittedName>
</protein>